<dbReference type="InterPro" id="IPR039620">
    <property type="entry name" value="BKI1/MAKR1/3/4"/>
</dbReference>
<dbReference type="EMBL" id="JAKOGI010000492">
    <property type="protein sequence ID" value="KAJ8434218.1"/>
    <property type="molecule type" value="Genomic_DNA"/>
</dbReference>
<feature type="compositionally biased region" description="Low complexity" evidence="1">
    <location>
        <begin position="255"/>
        <end position="265"/>
    </location>
</feature>
<dbReference type="AlphaFoldDB" id="A0A9Q1Q9S1"/>
<dbReference type="PANTHER" id="PTHR33312">
    <property type="entry name" value="MEMBRANE-ASSOCIATED KINASE REGULATOR 4-RELATED"/>
    <property type="match status" value="1"/>
</dbReference>
<feature type="compositionally biased region" description="Polar residues" evidence="1">
    <location>
        <begin position="184"/>
        <end position="193"/>
    </location>
</feature>
<feature type="compositionally biased region" description="Basic and acidic residues" evidence="1">
    <location>
        <begin position="194"/>
        <end position="221"/>
    </location>
</feature>
<protein>
    <recommendedName>
        <fullName evidence="4">Membrane-associated kinase regulator 4</fullName>
    </recommendedName>
</protein>
<dbReference type="GO" id="GO:0019210">
    <property type="term" value="F:kinase inhibitor activity"/>
    <property type="evidence" value="ECO:0007669"/>
    <property type="project" value="InterPro"/>
</dbReference>
<reference evidence="2" key="1">
    <citation type="submission" date="2022-04" db="EMBL/GenBank/DDBJ databases">
        <title>Carnegiea gigantea Genome sequencing and assembly v2.</title>
        <authorList>
            <person name="Copetti D."/>
            <person name="Sanderson M.J."/>
            <person name="Burquez A."/>
            <person name="Wojciechowski M.F."/>
        </authorList>
    </citation>
    <scope>NUCLEOTIDE SEQUENCE</scope>
    <source>
        <strain evidence="2">SGP5-SGP5p</strain>
        <tissue evidence="2">Aerial part</tissue>
    </source>
</reference>
<accession>A0A9Q1Q9S1</accession>
<proteinExistence type="predicted"/>
<dbReference type="OrthoDB" id="1938320at2759"/>
<feature type="region of interest" description="Disordered" evidence="1">
    <location>
        <begin position="243"/>
        <end position="265"/>
    </location>
</feature>
<evidence type="ECO:0000313" key="3">
    <source>
        <dbReference type="Proteomes" id="UP001153076"/>
    </source>
</evidence>
<dbReference type="PANTHER" id="PTHR33312:SF5">
    <property type="entry name" value="MEMBRANE-ASSOCIATED KINASE REGULATOR 4-RELATED"/>
    <property type="match status" value="1"/>
</dbReference>
<feature type="compositionally biased region" description="Basic and acidic residues" evidence="1">
    <location>
        <begin position="9"/>
        <end position="19"/>
    </location>
</feature>
<name>A0A9Q1Q9S1_9CARY</name>
<evidence type="ECO:0000256" key="1">
    <source>
        <dbReference type="SAM" id="MobiDB-lite"/>
    </source>
</evidence>
<dbReference type="Proteomes" id="UP001153076">
    <property type="component" value="Unassembled WGS sequence"/>
</dbReference>
<organism evidence="2 3">
    <name type="scientific">Carnegiea gigantea</name>
    <dbReference type="NCBI Taxonomy" id="171969"/>
    <lineage>
        <taxon>Eukaryota</taxon>
        <taxon>Viridiplantae</taxon>
        <taxon>Streptophyta</taxon>
        <taxon>Embryophyta</taxon>
        <taxon>Tracheophyta</taxon>
        <taxon>Spermatophyta</taxon>
        <taxon>Magnoliopsida</taxon>
        <taxon>eudicotyledons</taxon>
        <taxon>Gunneridae</taxon>
        <taxon>Pentapetalae</taxon>
        <taxon>Caryophyllales</taxon>
        <taxon>Cactineae</taxon>
        <taxon>Cactaceae</taxon>
        <taxon>Cactoideae</taxon>
        <taxon>Echinocereeae</taxon>
        <taxon>Carnegiea</taxon>
    </lineage>
</organism>
<feature type="region of interest" description="Disordered" evidence="1">
    <location>
        <begin position="1"/>
        <end position="23"/>
    </location>
</feature>
<keyword evidence="3" id="KW-1185">Reference proteome</keyword>
<feature type="region of interest" description="Disordered" evidence="1">
    <location>
        <begin position="182"/>
        <end position="221"/>
    </location>
</feature>
<comment type="caution">
    <text evidence="2">The sequence shown here is derived from an EMBL/GenBank/DDBJ whole genome shotgun (WGS) entry which is preliminary data.</text>
</comment>
<evidence type="ECO:0008006" key="4">
    <source>
        <dbReference type="Google" id="ProtNLM"/>
    </source>
</evidence>
<gene>
    <name evidence="2" type="ORF">Cgig2_029742</name>
</gene>
<evidence type="ECO:0000313" key="2">
    <source>
        <dbReference type="EMBL" id="KAJ8434218.1"/>
    </source>
</evidence>
<sequence length="367" mass="41116">MAVDYYSYDSKEHEVKEKQEEEDDYIDMEVSSFTHFFSMSKATTREFEFQMSSSNVQTESTTSPADELFYKGKLLPLHLPPRLQMVEKLLQNSPPPTHKNKFREFYGTPLGTHSATTPTAGTPFESCNISPVESCHVSRELNPEEYFRHFVSPDESKGFINDNNHKRSWTKKLKTKIKSLFGKSGSSDESSLAKNKEEGSSLKVSEYLDKETKGTQKNPFEHIRFQGQNEAKEGQICHRRSFSGAVKHHSTTTKLSSASSSGSSSSYSSSSASLSALSNLNRVHDIQPLKRSSSANSEMESSLIQGAIAHCKKSQQSFQMRKTLSGIGFHSFSSSRFTAFDDETRSTGLCRGNEVLKEALLVEMLTK</sequence>
<dbReference type="GO" id="GO:0005886">
    <property type="term" value="C:plasma membrane"/>
    <property type="evidence" value="ECO:0007669"/>
    <property type="project" value="InterPro"/>
</dbReference>